<comment type="catalytic activity">
    <reaction evidence="12">
        <text>fluoride(in) = fluoride(out)</text>
        <dbReference type="Rhea" id="RHEA:76159"/>
        <dbReference type="ChEBI" id="CHEBI:17051"/>
    </reaction>
    <physiologicalReaction direction="left-to-right" evidence="12">
        <dbReference type="Rhea" id="RHEA:76160"/>
    </physiologicalReaction>
</comment>
<feature type="binding site" evidence="14">
    <location>
        <position position="78"/>
    </location>
    <ligand>
        <name>Na(+)</name>
        <dbReference type="ChEBI" id="CHEBI:29101"/>
        <note>structural</note>
    </ligand>
</feature>
<keyword evidence="9 14" id="KW-0472">Membrane</keyword>
<keyword evidence="7 14" id="KW-0915">Sodium</keyword>
<evidence type="ECO:0000256" key="8">
    <source>
        <dbReference type="ARBA" id="ARBA00023065"/>
    </source>
</evidence>
<evidence type="ECO:0000256" key="14">
    <source>
        <dbReference type="HAMAP-Rule" id="MF_00454"/>
    </source>
</evidence>
<feature type="transmembrane region" description="Helical" evidence="14">
    <location>
        <begin position="36"/>
        <end position="56"/>
    </location>
</feature>
<dbReference type="Proteomes" id="UP001139150">
    <property type="component" value="Unassembled WGS sequence"/>
</dbReference>
<dbReference type="AlphaFoldDB" id="A0A9X2CVL6"/>
<keyword evidence="2 14" id="KW-0813">Transport</keyword>
<feature type="transmembrane region" description="Helical" evidence="14">
    <location>
        <begin position="6"/>
        <end position="24"/>
    </location>
</feature>
<dbReference type="GO" id="GO:0005886">
    <property type="term" value="C:plasma membrane"/>
    <property type="evidence" value="ECO:0007669"/>
    <property type="project" value="UniProtKB-SubCell"/>
</dbReference>
<organism evidence="15 16">
    <name type="scientific">Halalkalibacter alkaliphilus</name>
    <dbReference type="NCBI Taxonomy" id="2917993"/>
    <lineage>
        <taxon>Bacteria</taxon>
        <taxon>Bacillati</taxon>
        <taxon>Bacillota</taxon>
        <taxon>Bacilli</taxon>
        <taxon>Bacillales</taxon>
        <taxon>Bacillaceae</taxon>
        <taxon>Halalkalibacter</taxon>
    </lineage>
</organism>
<evidence type="ECO:0000256" key="2">
    <source>
        <dbReference type="ARBA" id="ARBA00022448"/>
    </source>
</evidence>
<dbReference type="EMBL" id="JAKRYL010000020">
    <property type="protein sequence ID" value="MCL7748817.1"/>
    <property type="molecule type" value="Genomic_DNA"/>
</dbReference>
<keyword evidence="3 14" id="KW-1003">Cell membrane</keyword>
<reference evidence="15" key="1">
    <citation type="submission" date="2022-02" db="EMBL/GenBank/DDBJ databases">
        <title>Halalkalibacter sp. nov. isolated from Lonar Lake, India.</title>
        <authorList>
            <person name="Joshi A."/>
            <person name="Thite S."/>
            <person name="Lodha T."/>
        </authorList>
    </citation>
    <scope>NUCLEOTIDE SEQUENCE</scope>
    <source>
        <strain evidence="15">MEB205</strain>
    </source>
</reference>
<evidence type="ECO:0000313" key="15">
    <source>
        <dbReference type="EMBL" id="MCL7748817.1"/>
    </source>
</evidence>
<dbReference type="GO" id="GO:0046872">
    <property type="term" value="F:metal ion binding"/>
    <property type="evidence" value="ECO:0007669"/>
    <property type="project" value="UniProtKB-KW"/>
</dbReference>
<dbReference type="Pfam" id="PF02537">
    <property type="entry name" value="CRCB"/>
    <property type="match status" value="1"/>
</dbReference>
<feature type="binding site" evidence="14">
    <location>
        <position position="81"/>
    </location>
    <ligand>
        <name>Na(+)</name>
        <dbReference type="ChEBI" id="CHEBI:29101"/>
        <note>structural</note>
    </ligand>
</feature>
<gene>
    <name evidence="14 15" type="primary">crcB</name>
    <name evidence="14" type="synonym">fluC</name>
    <name evidence="15" type="ORF">MF646_16985</name>
</gene>
<dbReference type="GO" id="GO:0062054">
    <property type="term" value="F:fluoride channel activity"/>
    <property type="evidence" value="ECO:0007669"/>
    <property type="project" value="UniProtKB-UniRule"/>
</dbReference>
<dbReference type="PANTHER" id="PTHR28259:SF16">
    <property type="entry name" value="FLUORIDE-SPECIFIC ION CHANNEL FLUC 2"/>
    <property type="match status" value="1"/>
</dbReference>
<name>A0A9X2CVL6_9BACI</name>
<evidence type="ECO:0000256" key="9">
    <source>
        <dbReference type="ARBA" id="ARBA00023136"/>
    </source>
</evidence>
<evidence type="ECO:0000313" key="16">
    <source>
        <dbReference type="Proteomes" id="UP001139150"/>
    </source>
</evidence>
<evidence type="ECO:0000256" key="6">
    <source>
        <dbReference type="ARBA" id="ARBA00022989"/>
    </source>
</evidence>
<comment type="subcellular location">
    <subcellularLocation>
        <location evidence="1 14">Cell membrane</location>
        <topology evidence="1 14">Multi-pass membrane protein</topology>
    </subcellularLocation>
</comment>
<evidence type="ECO:0000256" key="11">
    <source>
        <dbReference type="ARBA" id="ARBA00035120"/>
    </source>
</evidence>
<keyword evidence="6 14" id="KW-1133">Transmembrane helix</keyword>
<dbReference type="GO" id="GO:0140114">
    <property type="term" value="P:cellular detoxification of fluoride"/>
    <property type="evidence" value="ECO:0007669"/>
    <property type="project" value="UniProtKB-UniRule"/>
</dbReference>
<dbReference type="NCBIfam" id="TIGR00494">
    <property type="entry name" value="crcB"/>
    <property type="match status" value="1"/>
</dbReference>
<protein>
    <recommendedName>
        <fullName evidence="14">Fluoride-specific ion channel FluC</fullName>
    </recommendedName>
</protein>
<dbReference type="HAMAP" id="MF_00454">
    <property type="entry name" value="FluC"/>
    <property type="match status" value="1"/>
</dbReference>
<keyword evidence="8 14" id="KW-0406">Ion transport</keyword>
<proteinExistence type="inferred from homology"/>
<accession>A0A9X2CVL6</accession>
<evidence type="ECO:0000256" key="7">
    <source>
        <dbReference type="ARBA" id="ARBA00023053"/>
    </source>
</evidence>
<comment type="activity regulation">
    <text evidence="14">Na(+) is not transported, but it plays an essential structural role and its presence is essential for fluoride channel function.</text>
</comment>
<evidence type="ECO:0000256" key="13">
    <source>
        <dbReference type="ARBA" id="ARBA00049940"/>
    </source>
</evidence>
<sequence length="127" mass="13745">MNLLLVSVGGAIGAILRYLLGLVIMNRFPTPPFPVAMLIVNVLGSLGLGLFYGSYYGAIPLGAYEEPAFLLIAIGFFGAFTTFSTFSTETVQLYQQKAWKPLIAYISLTIVGSITMFVFGFSITKLT</sequence>
<evidence type="ECO:0000256" key="10">
    <source>
        <dbReference type="ARBA" id="ARBA00023303"/>
    </source>
</evidence>
<evidence type="ECO:0000256" key="5">
    <source>
        <dbReference type="ARBA" id="ARBA00022723"/>
    </source>
</evidence>
<evidence type="ECO:0000256" key="3">
    <source>
        <dbReference type="ARBA" id="ARBA00022475"/>
    </source>
</evidence>
<evidence type="ECO:0000256" key="12">
    <source>
        <dbReference type="ARBA" id="ARBA00035585"/>
    </source>
</evidence>
<evidence type="ECO:0000256" key="1">
    <source>
        <dbReference type="ARBA" id="ARBA00004651"/>
    </source>
</evidence>
<dbReference type="InterPro" id="IPR003691">
    <property type="entry name" value="FluC"/>
</dbReference>
<comment type="function">
    <text evidence="13 14">Fluoride-specific ion channel. Important for reducing fluoride concentration in the cell, thus reducing its toxicity.</text>
</comment>
<keyword evidence="16" id="KW-1185">Reference proteome</keyword>
<keyword evidence="5 14" id="KW-0479">Metal-binding</keyword>
<feature type="transmembrane region" description="Helical" evidence="14">
    <location>
        <begin position="102"/>
        <end position="123"/>
    </location>
</feature>
<keyword evidence="10 14" id="KW-0407">Ion channel</keyword>
<evidence type="ECO:0000256" key="4">
    <source>
        <dbReference type="ARBA" id="ARBA00022692"/>
    </source>
</evidence>
<keyword evidence="4 14" id="KW-0812">Transmembrane</keyword>
<dbReference type="RefSeq" id="WP_250097705.1">
    <property type="nucleotide sequence ID" value="NZ_JAKRYL010000020.1"/>
</dbReference>
<dbReference type="PANTHER" id="PTHR28259">
    <property type="entry name" value="FLUORIDE EXPORT PROTEIN 1-RELATED"/>
    <property type="match status" value="1"/>
</dbReference>
<comment type="caution">
    <text evidence="15">The sequence shown here is derived from an EMBL/GenBank/DDBJ whole genome shotgun (WGS) entry which is preliminary data.</text>
</comment>
<feature type="transmembrane region" description="Helical" evidence="14">
    <location>
        <begin position="68"/>
        <end position="90"/>
    </location>
</feature>
<comment type="similarity">
    <text evidence="11 14">Belongs to the fluoride channel Fluc/FEX (TC 1.A.43) family.</text>
</comment>